<dbReference type="CDD" id="cd00082">
    <property type="entry name" value="HisKA"/>
    <property type="match status" value="1"/>
</dbReference>
<dbReference type="GO" id="GO:0005524">
    <property type="term" value="F:ATP binding"/>
    <property type="evidence" value="ECO:0007669"/>
    <property type="project" value="UniProtKB-KW"/>
</dbReference>
<dbReference type="SMART" id="SM00388">
    <property type="entry name" value="HisKA"/>
    <property type="match status" value="1"/>
</dbReference>
<dbReference type="CDD" id="cd06225">
    <property type="entry name" value="HAMP"/>
    <property type="match status" value="1"/>
</dbReference>
<dbReference type="Gene3D" id="1.10.287.130">
    <property type="match status" value="1"/>
</dbReference>
<keyword evidence="8 15" id="KW-0812">Transmembrane</keyword>
<reference evidence="18" key="1">
    <citation type="submission" date="2014-07" db="EMBL/GenBank/DDBJ databases">
        <authorList>
            <person name="Lee K."/>
            <person name="Lim J.Y."/>
            <person name="Hwang I."/>
        </authorList>
    </citation>
    <scope>NUCLEOTIDE SEQUENCE [LARGE SCALE GENOMIC DNA]</scope>
    <source>
        <strain evidence="18">KL28</strain>
    </source>
</reference>
<keyword evidence="6" id="KW-0597">Phosphoprotein</keyword>
<dbReference type="Gene3D" id="3.30.565.10">
    <property type="entry name" value="Histidine kinase-like ATPase, C-terminal domain"/>
    <property type="match status" value="1"/>
</dbReference>
<feature type="transmembrane region" description="Helical" evidence="15">
    <location>
        <begin position="15"/>
        <end position="41"/>
    </location>
</feature>
<evidence type="ECO:0000256" key="12">
    <source>
        <dbReference type="ARBA" id="ARBA00022989"/>
    </source>
</evidence>
<keyword evidence="12 15" id="KW-1133">Transmembrane helix</keyword>
<keyword evidence="11" id="KW-0067">ATP-binding</keyword>
<dbReference type="PANTHER" id="PTHR44936:SF5">
    <property type="entry name" value="SENSOR HISTIDINE KINASE ENVZ"/>
    <property type="match status" value="1"/>
</dbReference>
<dbReference type="GO" id="GO:0005886">
    <property type="term" value="C:plasma membrane"/>
    <property type="evidence" value="ECO:0007669"/>
    <property type="project" value="UniProtKB-SubCell"/>
</dbReference>
<evidence type="ECO:0000256" key="6">
    <source>
        <dbReference type="ARBA" id="ARBA00022553"/>
    </source>
</evidence>
<evidence type="ECO:0000256" key="4">
    <source>
        <dbReference type="ARBA" id="ARBA00022475"/>
    </source>
</evidence>
<keyword evidence="5" id="KW-0997">Cell inner membrane</keyword>
<dbReference type="SMART" id="SM00387">
    <property type="entry name" value="HATPase_c"/>
    <property type="match status" value="1"/>
</dbReference>
<dbReference type="KEGG" id="palk:PSAKL28_33520"/>
<dbReference type="PROSITE" id="PS50109">
    <property type="entry name" value="HIS_KIN"/>
    <property type="match status" value="1"/>
</dbReference>
<keyword evidence="21" id="KW-1185">Reference proteome</keyword>
<accession>A0A077FGX3</accession>
<feature type="transmembrane region" description="Helical" evidence="15">
    <location>
        <begin position="166"/>
        <end position="184"/>
    </location>
</feature>
<dbReference type="InterPro" id="IPR050980">
    <property type="entry name" value="2C_sensor_his_kinase"/>
</dbReference>
<evidence type="ECO:0000256" key="3">
    <source>
        <dbReference type="ARBA" id="ARBA00012438"/>
    </source>
</evidence>
<keyword evidence="7" id="KW-0808">Transferase</keyword>
<comment type="catalytic activity">
    <reaction evidence="1">
        <text>ATP + protein L-histidine = ADP + protein N-phospho-L-histidine.</text>
        <dbReference type="EC" id="2.7.13.3"/>
    </reaction>
</comment>
<evidence type="ECO:0000313" key="20">
    <source>
        <dbReference type="Proteomes" id="UP000028931"/>
    </source>
</evidence>
<evidence type="ECO:0000313" key="21">
    <source>
        <dbReference type="Proteomes" id="UP000426235"/>
    </source>
</evidence>
<organism evidence="18 20">
    <name type="scientific">Pseudomonas alkylphenolica</name>
    <dbReference type="NCBI Taxonomy" id="237609"/>
    <lineage>
        <taxon>Bacteria</taxon>
        <taxon>Pseudomonadati</taxon>
        <taxon>Pseudomonadota</taxon>
        <taxon>Gammaproteobacteria</taxon>
        <taxon>Pseudomonadales</taxon>
        <taxon>Pseudomonadaceae</taxon>
        <taxon>Pseudomonas</taxon>
    </lineage>
</organism>
<comment type="subcellular location">
    <subcellularLocation>
        <location evidence="2">Cell inner membrane</location>
        <topology evidence="2">Multi-pass membrane protein</topology>
    </subcellularLocation>
</comment>
<dbReference type="PRINTS" id="PR00344">
    <property type="entry name" value="BCTRLSENSOR"/>
</dbReference>
<dbReference type="InterPro" id="IPR004358">
    <property type="entry name" value="Sig_transdc_His_kin-like_C"/>
</dbReference>
<evidence type="ECO:0000256" key="13">
    <source>
        <dbReference type="ARBA" id="ARBA00023012"/>
    </source>
</evidence>
<dbReference type="OrthoDB" id="9804645at2"/>
<evidence type="ECO:0000256" key="11">
    <source>
        <dbReference type="ARBA" id="ARBA00022840"/>
    </source>
</evidence>
<keyword evidence="4" id="KW-1003">Cell membrane</keyword>
<evidence type="ECO:0000256" key="8">
    <source>
        <dbReference type="ARBA" id="ARBA00022692"/>
    </source>
</evidence>
<dbReference type="Proteomes" id="UP000028931">
    <property type="component" value="Chromosome"/>
</dbReference>
<feature type="domain" description="Histidine kinase" evidence="16">
    <location>
        <begin position="246"/>
        <end position="445"/>
    </location>
</feature>
<dbReference type="PROSITE" id="PS50885">
    <property type="entry name" value="HAMP"/>
    <property type="match status" value="1"/>
</dbReference>
<dbReference type="InterPro" id="IPR003594">
    <property type="entry name" value="HATPase_dom"/>
</dbReference>
<dbReference type="EMBL" id="CP009048">
    <property type="protein sequence ID" value="AIL62511.1"/>
    <property type="molecule type" value="Genomic_DNA"/>
</dbReference>
<evidence type="ECO:0000259" key="16">
    <source>
        <dbReference type="PROSITE" id="PS50109"/>
    </source>
</evidence>
<dbReference type="Pfam" id="PF00512">
    <property type="entry name" value="HisKA"/>
    <property type="match status" value="1"/>
</dbReference>
<evidence type="ECO:0000256" key="2">
    <source>
        <dbReference type="ARBA" id="ARBA00004429"/>
    </source>
</evidence>
<evidence type="ECO:0000256" key="7">
    <source>
        <dbReference type="ARBA" id="ARBA00022679"/>
    </source>
</evidence>
<dbReference type="EMBL" id="CP046621">
    <property type="protein sequence ID" value="QGW78255.1"/>
    <property type="molecule type" value="Genomic_DNA"/>
</dbReference>
<dbReference type="EC" id="2.7.13.3" evidence="3"/>
<dbReference type="AlphaFoldDB" id="A0A077FGX3"/>
<evidence type="ECO:0000259" key="17">
    <source>
        <dbReference type="PROSITE" id="PS50885"/>
    </source>
</evidence>
<keyword evidence="10 18" id="KW-0418">Kinase</keyword>
<dbReference type="InterPro" id="IPR036890">
    <property type="entry name" value="HATPase_C_sf"/>
</dbReference>
<dbReference type="eggNOG" id="COG2205">
    <property type="taxonomic scope" value="Bacteria"/>
</dbReference>
<feature type="domain" description="HAMP" evidence="17">
    <location>
        <begin position="186"/>
        <end position="238"/>
    </location>
</feature>
<dbReference type="HOGENOM" id="CLU_000445_89_27_6"/>
<dbReference type="InterPro" id="IPR005467">
    <property type="entry name" value="His_kinase_dom"/>
</dbReference>
<gene>
    <name evidence="19" type="ORF">GPJ81_16700</name>
    <name evidence="18" type="ORF">PSAKL28_33520</name>
</gene>
<keyword evidence="13" id="KW-0902">Two-component regulatory system</keyword>
<dbReference type="RefSeq" id="WP_038612677.1">
    <property type="nucleotide sequence ID" value="NZ_CP009048.1"/>
</dbReference>
<keyword evidence="9" id="KW-0547">Nucleotide-binding</keyword>
<dbReference type="InterPro" id="IPR003661">
    <property type="entry name" value="HisK_dim/P_dom"/>
</dbReference>
<dbReference type="SMART" id="SM00304">
    <property type="entry name" value="HAMP"/>
    <property type="match status" value="1"/>
</dbReference>
<evidence type="ECO:0000256" key="10">
    <source>
        <dbReference type="ARBA" id="ARBA00022777"/>
    </source>
</evidence>
<dbReference type="SUPFAM" id="SSF55874">
    <property type="entry name" value="ATPase domain of HSP90 chaperone/DNA topoisomerase II/histidine kinase"/>
    <property type="match status" value="1"/>
</dbReference>
<evidence type="ECO:0000256" key="15">
    <source>
        <dbReference type="SAM" id="Phobius"/>
    </source>
</evidence>
<evidence type="ECO:0000313" key="19">
    <source>
        <dbReference type="EMBL" id="QGW78255.1"/>
    </source>
</evidence>
<evidence type="ECO:0000256" key="9">
    <source>
        <dbReference type="ARBA" id="ARBA00022741"/>
    </source>
</evidence>
<evidence type="ECO:0000256" key="1">
    <source>
        <dbReference type="ARBA" id="ARBA00000085"/>
    </source>
</evidence>
<keyword evidence="14 15" id="KW-0472">Membrane</keyword>
<dbReference type="InterPro" id="IPR036097">
    <property type="entry name" value="HisK_dim/P_sf"/>
</dbReference>
<proteinExistence type="predicted"/>
<evidence type="ECO:0000313" key="18">
    <source>
        <dbReference type="EMBL" id="AIL62511.1"/>
    </source>
</evidence>
<protein>
    <recommendedName>
        <fullName evidence="3">histidine kinase</fullName>
        <ecNumber evidence="3">2.7.13.3</ecNumber>
    </recommendedName>
</protein>
<dbReference type="Pfam" id="PF02518">
    <property type="entry name" value="HATPase_c"/>
    <property type="match status" value="1"/>
</dbReference>
<reference evidence="19" key="2">
    <citation type="submission" date="2019-12" db="EMBL/GenBank/DDBJ databases">
        <title>Hybrid Genome Assemblies of two High G+C Isolates from Undergraduate Microbiology Courses.</title>
        <authorList>
            <person name="Ne Ville C.J."/>
            <person name="Enright D."/>
            <person name="Hernandez I."/>
            <person name="Dodsworth J."/>
            <person name="Orwin P.M."/>
        </authorList>
    </citation>
    <scope>NUCLEOTIDE SEQUENCE [LARGE SCALE GENOMIC DNA]</scope>
    <source>
        <strain evidence="19">Neo</strain>
    </source>
</reference>
<dbReference type="Proteomes" id="UP000426235">
    <property type="component" value="Chromosome"/>
</dbReference>
<dbReference type="SUPFAM" id="SSF47384">
    <property type="entry name" value="Homodimeric domain of signal transducing histidine kinase"/>
    <property type="match status" value="1"/>
</dbReference>
<evidence type="ECO:0000256" key="14">
    <source>
        <dbReference type="ARBA" id="ARBA00023136"/>
    </source>
</evidence>
<dbReference type="GO" id="GO:0000155">
    <property type="term" value="F:phosphorelay sensor kinase activity"/>
    <property type="evidence" value="ECO:0007669"/>
    <property type="project" value="InterPro"/>
</dbReference>
<sequence length="446" mass="49290">MIRLGLHHDGISRRIALTIIAAMLISVALNILFVQLAGVWARPPLEKTGLLEQIAVTARVLEAAPADKRMQLANAASNPMLHVQWSAQRDALALPGPGEQVAPQAVPALTQLLATVPLRLEVYQPADWPADNPDAHYKLVMQLADQSWLAFTPPYRSWGLSTGMRFTIIGILALIAALLVAWIGTRQLAGPLQRFARAARRFGSDLRAPPIRLEGPHELRQAITAFNTMQAQIQHFVAERTQMLAAISHDLRAPLTRMRLRGEFIEDAEQQRKLFRDVDEMQSMINAALGFFRDETHLETATPFDLAELLQTLVDDYRDQQIDVDFEGPANLVYLGRPLGLKRAVTNLIENAVKYAQPPSIRLSSNARSLFIEVRDHGPGIPDAALEDVFVPFFRLESSRNRDTGGVGLGLPSARTAIREQGGELTLRNAPDGGLLARIVLPRVND</sequence>
<evidence type="ECO:0000256" key="5">
    <source>
        <dbReference type="ARBA" id="ARBA00022519"/>
    </source>
</evidence>
<dbReference type="PANTHER" id="PTHR44936">
    <property type="entry name" value="SENSOR PROTEIN CREC"/>
    <property type="match status" value="1"/>
</dbReference>
<dbReference type="InterPro" id="IPR003660">
    <property type="entry name" value="HAMP_dom"/>
</dbReference>
<dbReference type="Pfam" id="PF00672">
    <property type="entry name" value="HAMP"/>
    <property type="match status" value="1"/>
</dbReference>
<name>A0A077FGX3_9PSED</name>